<organism evidence="5 6">
    <name type="scientific">Lacticaseibacillus pabuli</name>
    <dbReference type="NCBI Taxonomy" id="3025672"/>
    <lineage>
        <taxon>Bacteria</taxon>
        <taxon>Bacillati</taxon>
        <taxon>Bacillota</taxon>
        <taxon>Bacilli</taxon>
        <taxon>Lactobacillales</taxon>
        <taxon>Lactobacillaceae</taxon>
        <taxon>Lacticaseibacillus</taxon>
    </lineage>
</organism>
<evidence type="ECO:0000313" key="5">
    <source>
        <dbReference type="EMBL" id="WDF82849.1"/>
    </source>
</evidence>
<evidence type="ECO:0000256" key="2">
    <source>
        <dbReference type="ARBA" id="ARBA00022741"/>
    </source>
</evidence>
<dbReference type="SUPFAM" id="SSF52540">
    <property type="entry name" value="P-loop containing nucleoside triphosphate hydrolases"/>
    <property type="match status" value="1"/>
</dbReference>
<dbReference type="InterPro" id="IPR027417">
    <property type="entry name" value="P-loop_NTPase"/>
</dbReference>
<dbReference type="PANTHER" id="PTHR42711:SF4">
    <property type="entry name" value="ABC TRANSPORTER RELATED"/>
    <property type="match status" value="1"/>
</dbReference>
<dbReference type="Pfam" id="PF00005">
    <property type="entry name" value="ABC_tran"/>
    <property type="match status" value="1"/>
</dbReference>
<dbReference type="Gene3D" id="3.40.50.300">
    <property type="entry name" value="P-loop containing nucleotide triphosphate hydrolases"/>
    <property type="match status" value="1"/>
</dbReference>
<dbReference type="InterPro" id="IPR050763">
    <property type="entry name" value="ABC_transporter_ATP-binding"/>
</dbReference>
<evidence type="ECO:0000256" key="1">
    <source>
        <dbReference type="ARBA" id="ARBA00022448"/>
    </source>
</evidence>
<accession>A0ABY7WST2</accession>
<protein>
    <submittedName>
        <fullName evidence="5">ATP-binding cassette domain-containing protein</fullName>
    </submittedName>
</protein>
<gene>
    <name evidence="5" type="ORF">PQ472_00995</name>
</gene>
<keyword evidence="2" id="KW-0547">Nucleotide-binding</keyword>
<dbReference type="GO" id="GO:0005524">
    <property type="term" value="F:ATP binding"/>
    <property type="evidence" value="ECO:0007669"/>
    <property type="project" value="UniProtKB-KW"/>
</dbReference>
<feature type="domain" description="ABC transporter" evidence="4">
    <location>
        <begin position="22"/>
        <end position="255"/>
    </location>
</feature>
<dbReference type="PROSITE" id="PS50893">
    <property type="entry name" value="ABC_TRANSPORTER_2"/>
    <property type="match status" value="1"/>
</dbReference>
<sequence length="296" mass="32893">MIEIQHLKFNYITFNKTSGLKGSLKDLFKRQQTTFNVYRDLNLNVQDGEMLGLMGPNGAGKTTLIKLLTGVIEPAGGKIDIDGTTPSTKSNSFLKQIGVLFGQKSQLSWDLPATDTFDLIAKIYNLAPSEYRNRLNELTTMLNVTDFVNRPVRKLSLGQRMRCELICALIHSPKYLFLDEPTLGLDITTQHAIYTFLKEENQRYGTTIIITSHSLQDIERLADRVVVMVKGNFVYDGTTTALPVNVSEHQSFAIQLDRGDGAANNIVVPANEVASRVAKIGFEHIISVTRVGEDGI</sequence>
<name>A0ABY7WST2_9LACO</name>
<proteinExistence type="predicted"/>
<keyword evidence="1" id="KW-0813">Transport</keyword>
<evidence type="ECO:0000256" key="3">
    <source>
        <dbReference type="ARBA" id="ARBA00022840"/>
    </source>
</evidence>
<keyword evidence="6" id="KW-1185">Reference proteome</keyword>
<evidence type="ECO:0000313" key="6">
    <source>
        <dbReference type="Proteomes" id="UP001220377"/>
    </source>
</evidence>
<dbReference type="EMBL" id="CP117884">
    <property type="protein sequence ID" value="WDF82849.1"/>
    <property type="molecule type" value="Genomic_DNA"/>
</dbReference>
<dbReference type="PANTHER" id="PTHR42711">
    <property type="entry name" value="ABC TRANSPORTER ATP-BINDING PROTEIN"/>
    <property type="match status" value="1"/>
</dbReference>
<dbReference type="SMART" id="SM00382">
    <property type="entry name" value="AAA"/>
    <property type="match status" value="1"/>
</dbReference>
<dbReference type="RefSeq" id="WP_274260586.1">
    <property type="nucleotide sequence ID" value="NZ_CP117884.1"/>
</dbReference>
<dbReference type="Proteomes" id="UP001220377">
    <property type="component" value="Chromosome"/>
</dbReference>
<keyword evidence="3 5" id="KW-0067">ATP-binding</keyword>
<dbReference type="InterPro" id="IPR003439">
    <property type="entry name" value="ABC_transporter-like_ATP-bd"/>
</dbReference>
<evidence type="ECO:0000259" key="4">
    <source>
        <dbReference type="PROSITE" id="PS50893"/>
    </source>
</evidence>
<reference evidence="5 6" key="1">
    <citation type="submission" date="2023-02" db="EMBL/GenBank/DDBJ databases">
        <title>Genome sequence of Lacticaseibacillus sp. KACC 23028.</title>
        <authorList>
            <person name="Kim S."/>
            <person name="Heo J."/>
            <person name="Kwon S.-W."/>
        </authorList>
    </citation>
    <scope>NUCLEOTIDE SEQUENCE [LARGE SCALE GENOMIC DNA]</scope>
    <source>
        <strain evidence="5 6">KACC 23028</strain>
    </source>
</reference>
<dbReference type="InterPro" id="IPR003593">
    <property type="entry name" value="AAA+_ATPase"/>
</dbReference>